<feature type="transmembrane region" description="Helical" evidence="1">
    <location>
        <begin position="7"/>
        <end position="26"/>
    </location>
</feature>
<keyword evidence="1" id="KW-0472">Membrane</keyword>
<evidence type="ECO:0000259" key="2">
    <source>
        <dbReference type="Pfam" id="PF14340"/>
    </source>
</evidence>
<feature type="transmembrane region" description="Helical" evidence="1">
    <location>
        <begin position="32"/>
        <end position="55"/>
    </location>
</feature>
<dbReference type="PIRSF" id="PIRSF030042">
    <property type="entry name" value="UCP030042"/>
    <property type="match status" value="1"/>
</dbReference>
<dbReference type="InterPro" id="IPR016942">
    <property type="entry name" value="UCP030042"/>
</dbReference>
<reference evidence="3 4" key="1">
    <citation type="submission" date="2016-10" db="EMBL/GenBank/DDBJ databases">
        <title>Draft genome sequences of four alkaliphilic bacteria belonging to the Anaerobacillus genus.</title>
        <authorList>
            <person name="Bassil N.M."/>
            <person name="Lloyd J.R."/>
        </authorList>
    </citation>
    <scope>NUCLEOTIDE SEQUENCE [LARGE SCALE GENOMIC DNA]</scope>
    <source>
        <strain evidence="3 4">DSM 15340</strain>
    </source>
</reference>
<dbReference type="AlphaFoldDB" id="A0A1S2LTY5"/>
<evidence type="ECO:0000313" key="3">
    <source>
        <dbReference type="EMBL" id="OIJ15670.1"/>
    </source>
</evidence>
<protein>
    <recommendedName>
        <fullName evidence="2">DUF4395 domain-containing protein</fullName>
    </recommendedName>
</protein>
<organism evidence="3 4">
    <name type="scientific">Anaerobacillus arseniciselenatis</name>
    <dbReference type="NCBI Taxonomy" id="85682"/>
    <lineage>
        <taxon>Bacteria</taxon>
        <taxon>Bacillati</taxon>
        <taxon>Bacillota</taxon>
        <taxon>Bacilli</taxon>
        <taxon>Bacillales</taxon>
        <taxon>Bacillaceae</taxon>
        <taxon>Anaerobacillus</taxon>
    </lineage>
</organism>
<accession>A0A1S2LTY5</accession>
<evidence type="ECO:0000313" key="4">
    <source>
        <dbReference type="Proteomes" id="UP000180098"/>
    </source>
</evidence>
<feature type="domain" description="DUF4395" evidence="2">
    <location>
        <begin position="7"/>
        <end position="130"/>
    </location>
</feature>
<dbReference type="Pfam" id="PF14340">
    <property type="entry name" value="DUF4395"/>
    <property type="match status" value="1"/>
</dbReference>
<keyword evidence="1" id="KW-1133">Transmembrane helix</keyword>
<dbReference type="InterPro" id="IPR025508">
    <property type="entry name" value="DUF4395"/>
</dbReference>
<gene>
    <name evidence="3" type="ORF">BKP35_01350</name>
</gene>
<feature type="transmembrane region" description="Helical" evidence="1">
    <location>
        <begin position="76"/>
        <end position="95"/>
    </location>
</feature>
<name>A0A1S2LTY5_9BACI</name>
<dbReference type="Proteomes" id="UP000180098">
    <property type="component" value="Unassembled WGS sequence"/>
</dbReference>
<sequence>MKGIPISYVRTNQLILVILTLSAVVLQSGMLLLVAFLFVTMPLFIGPKANIAFILAKRIYSNTDRQQTESAELQKFNQTIAAALLTVAIVIYFVIGSWIAWIFVAMVTLAATIALLGFCIGCVLYFQFKKLKYKLSK</sequence>
<dbReference type="EMBL" id="MLQQ01000001">
    <property type="protein sequence ID" value="OIJ15670.1"/>
    <property type="molecule type" value="Genomic_DNA"/>
</dbReference>
<dbReference type="RefSeq" id="WP_071311595.1">
    <property type="nucleotide sequence ID" value="NZ_MLQQ01000001.1"/>
</dbReference>
<keyword evidence="1" id="KW-0812">Transmembrane</keyword>
<dbReference type="OrthoDB" id="2376580at2"/>
<keyword evidence="4" id="KW-1185">Reference proteome</keyword>
<proteinExistence type="predicted"/>
<feature type="transmembrane region" description="Helical" evidence="1">
    <location>
        <begin position="101"/>
        <end position="128"/>
    </location>
</feature>
<comment type="caution">
    <text evidence="3">The sequence shown here is derived from an EMBL/GenBank/DDBJ whole genome shotgun (WGS) entry which is preliminary data.</text>
</comment>
<evidence type="ECO:0000256" key="1">
    <source>
        <dbReference type="SAM" id="Phobius"/>
    </source>
</evidence>